<evidence type="ECO:0000313" key="3">
    <source>
        <dbReference type="Proteomes" id="UP000694403"/>
    </source>
</evidence>
<feature type="region of interest" description="Disordered" evidence="1">
    <location>
        <begin position="31"/>
        <end position="60"/>
    </location>
</feature>
<name>A0A8C3SA68_CHESE</name>
<reference evidence="2" key="2">
    <citation type="submission" date="2025-09" db="UniProtKB">
        <authorList>
            <consortium name="Ensembl"/>
        </authorList>
    </citation>
    <scope>IDENTIFICATION</scope>
</reference>
<evidence type="ECO:0000256" key="1">
    <source>
        <dbReference type="SAM" id="MobiDB-lite"/>
    </source>
</evidence>
<protein>
    <submittedName>
        <fullName evidence="2">Uncharacterized protein</fullName>
    </submittedName>
</protein>
<keyword evidence="3" id="KW-1185">Reference proteome</keyword>
<proteinExistence type="predicted"/>
<sequence length="87" mass="9564">MPHFTVVPVADQPRGDYDSLEGLSWVDYSEPGGARGPADPYDTAEGEWGQVPPTSPPAGDRWCRLRREAGTMSGCISWRCTLQFSFS</sequence>
<dbReference type="Proteomes" id="UP000694403">
    <property type="component" value="Unplaced"/>
</dbReference>
<reference evidence="2" key="1">
    <citation type="submission" date="2025-08" db="UniProtKB">
        <authorList>
            <consortium name="Ensembl"/>
        </authorList>
    </citation>
    <scope>IDENTIFICATION</scope>
</reference>
<accession>A0A8C3SA68</accession>
<evidence type="ECO:0000313" key="2">
    <source>
        <dbReference type="Ensembl" id="ENSCSRP00000009570.1"/>
    </source>
</evidence>
<dbReference type="AlphaFoldDB" id="A0A8C3SA68"/>
<organism evidence="2 3">
    <name type="scientific">Chelydra serpentina</name>
    <name type="common">Snapping turtle</name>
    <name type="synonym">Testudo serpentina</name>
    <dbReference type="NCBI Taxonomy" id="8475"/>
    <lineage>
        <taxon>Eukaryota</taxon>
        <taxon>Metazoa</taxon>
        <taxon>Chordata</taxon>
        <taxon>Craniata</taxon>
        <taxon>Vertebrata</taxon>
        <taxon>Euteleostomi</taxon>
        <taxon>Archelosauria</taxon>
        <taxon>Testudinata</taxon>
        <taxon>Testudines</taxon>
        <taxon>Cryptodira</taxon>
        <taxon>Durocryptodira</taxon>
        <taxon>Americhelydia</taxon>
        <taxon>Chelydroidea</taxon>
        <taxon>Chelydridae</taxon>
        <taxon>Chelydra</taxon>
    </lineage>
</organism>
<dbReference type="Ensembl" id="ENSCSRT00000009910.1">
    <property type="protein sequence ID" value="ENSCSRP00000009570.1"/>
    <property type="gene ID" value="ENSCSRG00000007170.1"/>
</dbReference>